<dbReference type="AlphaFoldDB" id="A0A139KXZ4"/>
<dbReference type="RefSeq" id="WP_008775948.1">
    <property type="nucleotide sequence ID" value="NZ_JAQEVI010000003.1"/>
</dbReference>
<name>A0A139KXZ4_BACOV</name>
<sequence length="64" mass="7605">MEKEKSIMCILREMEIDDKKDFPISKRAYLLNLTSYRLKEKEPDKKWGIKSDRNSGIVTVTRVE</sequence>
<comment type="caution">
    <text evidence="1">The sequence shown here is derived from an EMBL/GenBank/DDBJ whole genome shotgun (WGS) entry which is preliminary data.</text>
</comment>
<proteinExistence type="predicted"/>
<reference evidence="1 2" key="1">
    <citation type="journal article" date="2019" name="Nat. Med.">
        <title>A library of human gut bacterial isolates paired with longitudinal multiomics data enables mechanistic microbiome research.</title>
        <authorList>
            <person name="Poyet M."/>
            <person name="Groussin M."/>
            <person name="Gibbons S.M."/>
            <person name="Avila-Pacheco J."/>
            <person name="Jiang X."/>
            <person name="Kearney S.M."/>
            <person name="Perrotta A.R."/>
            <person name="Berdy B."/>
            <person name="Zhao S."/>
            <person name="Lieberman T.D."/>
            <person name="Swanson P.K."/>
            <person name="Smith M."/>
            <person name="Roesemann S."/>
            <person name="Alexander J.E."/>
            <person name="Rich S.A."/>
            <person name="Livny J."/>
            <person name="Vlamakis H."/>
            <person name="Clish C."/>
            <person name="Bullock K."/>
            <person name="Deik A."/>
            <person name="Scott J."/>
            <person name="Pierce K.A."/>
            <person name="Xavier R.J."/>
            <person name="Alm E.J."/>
        </authorList>
    </citation>
    <scope>NUCLEOTIDE SEQUENCE [LARGE SCALE GENOMIC DNA]</scope>
    <source>
        <strain evidence="1 2">BIOML-A160</strain>
    </source>
</reference>
<evidence type="ECO:0000313" key="2">
    <source>
        <dbReference type="Proteomes" id="UP000365824"/>
    </source>
</evidence>
<protein>
    <submittedName>
        <fullName evidence="1">Uncharacterized protein</fullName>
    </submittedName>
</protein>
<evidence type="ECO:0000313" key="1">
    <source>
        <dbReference type="EMBL" id="KAA3926564.1"/>
    </source>
</evidence>
<accession>A0A139KXZ4</accession>
<organism evidence="1 2">
    <name type="scientific">Bacteroides ovatus</name>
    <dbReference type="NCBI Taxonomy" id="28116"/>
    <lineage>
        <taxon>Bacteria</taxon>
        <taxon>Pseudomonadati</taxon>
        <taxon>Bacteroidota</taxon>
        <taxon>Bacteroidia</taxon>
        <taxon>Bacteroidales</taxon>
        <taxon>Bacteroidaceae</taxon>
        <taxon>Bacteroides</taxon>
    </lineage>
</organism>
<dbReference type="EMBL" id="VWLB01000029">
    <property type="protein sequence ID" value="KAA3926564.1"/>
    <property type="molecule type" value="Genomic_DNA"/>
</dbReference>
<dbReference type="Proteomes" id="UP000365824">
    <property type="component" value="Unassembled WGS sequence"/>
</dbReference>
<gene>
    <name evidence="1" type="ORF">F3F25_16835</name>
</gene>